<keyword evidence="2" id="KW-1185">Reference proteome</keyword>
<gene>
    <name evidence="1" type="ORF">ADL12_39690</name>
</gene>
<comment type="caution">
    <text evidence="1">The sequence shown here is derived from an EMBL/GenBank/DDBJ whole genome shotgun (WGS) entry which is preliminary data.</text>
</comment>
<accession>A0A101JAH7</accession>
<evidence type="ECO:0000313" key="2">
    <source>
        <dbReference type="Proteomes" id="UP000053923"/>
    </source>
</evidence>
<organism evidence="1 2">
    <name type="scientific">Streptomyces regalis</name>
    <dbReference type="NCBI Taxonomy" id="68262"/>
    <lineage>
        <taxon>Bacteria</taxon>
        <taxon>Bacillati</taxon>
        <taxon>Actinomycetota</taxon>
        <taxon>Actinomycetes</taxon>
        <taxon>Kitasatosporales</taxon>
        <taxon>Streptomycetaceae</taxon>
        <taxon>Streptomyces</taxon>
    </lineage>
</organism>
<name>A0A101JAH7_9ACTN</name>
<protein>
    <submittedName>
        <fullName evidence="1">Uncharacterized protein</fullName>
    </submittedName>
</protein>
<dbReference type="Proteomes" id="UP000053923">
    <property type="component" value="Unassembled WGS sequence"/>
</dbReference>
<sequence>MGATSFYTTANSSDLQTAFQEARMEAAAEHGRGGFSGSIYEKDTFTLIDEPRRPEESAMERAVELVRADDARISDKWGPAGALRITTRLGGEGWLLFGFAPC</sequence>
<dbReference type="AlphaFoldDB" id="A0A101JAH7"/>
<dbReference type="OrthoDB" id="4242197at2"/>
<dbReference type="EMBL" id="LLZG01000388">
    <property type="protein sequence ID" value="KUL23205.1"/>
    <property type="molecule type" value="Genomic_DNA"/>
</dbReference>
<proteinExistence type="predicted"/>
<dbReference type="RefSeq" id="WP_062712473.1">
    <property type="nucleotide sequence ID" value="NZ_LLZG01000388.1"/>
</dbReference>
<evidence type="ECO:0000313" key="1">
    <source>
        <dbReference type="EMBL" id="KUL23205.1"/>
    </source>
</evidence>
<reference evidence="2" key="1">
    <citation type="submission" date="2015-10" db="EMBL/GenBank/DDBJ databases">
        <authorList>
            <person name="Ju K.-S."/>
            <person name="Doroghazi J.R."/>
            <person name="Metcalf W.W."/>
        </authorList>
    </citation>
    <scope>NUCLEOTIDE SEQUENCE [LARGE SCALE GENOMIC DNA]</scope>
    <source>
        <strain evidence="2">NRRL 3151</strain>
    </source>
</reference>